<dbReference type="OrthoDB" id="9795622at2"/>
<dbReference type="EMBL" id="NEVS01000001">
    <property type="protein sequence ID" value="OZI66835.1"/>
    <property type="molecule type" value="Genomic_DNA"/>
</dbReference>
<proteinExistence type="predicted"/>
<dbReference type="AlphaFoldDB" id="A0A261UYT6"/>
<dbReference type="InterPro" id="IPR017946">
    <property type="entry name" value="PLC-like_Pdiesterase_TIM-brl"/>
</dbReference>
<evidence type="ECO:0000313" key="3">
    <source>
        <dbReference type="Proteomes" id="UP000215767"/>
    </source>
</evidence>
<dbReference type="PANTHER" id="PTHR46211:SF14">
    <property type="entry name" value="GLYCEROPHOSPHODIESTER PHOSPHODIESTERASE"/>
    <property type="match status" value="1"/>
</dbReference>
<dbReference type="Proteomes" id="UP000215767">
    <property type="component" value="Unassembled WGS sequence"/>
</dbReference>
<keyword evidence="3" id="KW-1185">Reference proteome</keyword>
<comment type="caution">
    <text evidence="2">The sequence shown here is derived from an EMBL/GenBank/DDBJ whole genome shotgun (WGS) entry which is preliminary data.</text>
</comment>
<reference evidence="3" key="1">
    <citation type="submission" date="2017-05" db="EMBL/GenBank/DDBJ databases">
        <title>Complete and WGS of Bordetella genogroups.</title>
        <authorList>
            <person name="Spilker T."/>
            <person name="Lipuma J."/>
        </authorList>
    </citation>
    <scope>NUCLEOTIDE SEQUENCE [LARGE SCALE GENOMIC DNA]</scope>
    <source>
        <strain evidence="3">AU8856</strain>
    </source>
</reference>
<dbReference type="GO" id="GO:0008081">
    <property type="term" value="F:phosphoric diester hydrolase activity"/>
    <property type="evidence" value="ECO:0007669"/>
    <property type="project" value="InterPro"/>
</dbReference>
<dbReference type="CDD" id="cd08566">
    <property type="entry name" value="GDPD_AtGDE_like"/>
    <property type="match status" value="1"/>
</dbReference>
<dbReference type="GO" id="GO:0006629">
    <property type="term" value="P:lipid metabolic process"/>
    <property type="evidence" value="ECO:0007669"/>
    <property type="project" value="InterPro"/>
</dbReference>
<organism evidence="2 3">
    <name type="scientific">Bordetella genomosp. 11</name>
    <dbReference type="NCBI Taxonomy" id="1416808"/>
    <lineage>
        <taxon>Bacteria</taxon>
        <taxon>Pseudomonadati</taxon>
        <taxon>Pseudomonadota</taxon>
        <taxon>Betaproteobacteria</taxon>
        <taxon>Burkholderiales</taxon>
        <taxon>Alcaligenaceae</taxon>
        <taxon>Bordetella</taxon>
    </lineage>
</organism>
<feature type="domain" description="GP-PDE" evidence="1">
    <location>
        <begin position="4"/>
        <end position="243"/>
    </location>
</feature>
<dbReference type="InterPro" id="IPR030395">
    <property type="entry name" value="GP_PDE_dom"/>
</dbReference>
<dbReference type="Pfam" id="PF03009">
    <property type="entry name" value="GDPD"/>
    <property type="match status" value="1"/>
</dbReference>
<evidence type="ECO:0000259" key="1">
    <source>
        <dbReference type="PROSITE" id="PS51704"/>
    </source>
</evidence>
<name>A0A261UYT6_9BORD</name>
<sequence length="243" mass="26208">MHTPLIIAHRGYSARYPENTESAYRGAIAIGADIVESDARLSRDGVVLACHDATLDRIAGDARAVADMTSAELQAVALDGGERLSFLPRTLLDIAPLRPVLIDVKTPDLTLMEAIIRDIRGCDAIGKVWIGARDPAQLALAHARLPGVRLLALLPDYTLADEFARAGAQVFRVWEGQMDDPAAARVLRERPAWITMGGKDTPCAVGDTTPDRLARVLAREPRGVLLNDPALMTGPRAPRREAA</sequence>
<dbReference type="Gene3D" id="3.20.20.190">
    <property type="entry name" value="Phosphatidylinositol (PI) phosphodiesterase"/>
    <property type="match status" value="1"/>
</dbReference>
<evidence type="ECO:0000313" key="2">
    <source>
        <dbReference type="EMBL" id="OZI66835.1"/>
    </source>
</evidence>
<dbReference type="RefSeq" id="WP_094840035.1">
    <property type="nucleotide sequence ID" value="NZ_NEVS01000001.1"/>
</dbReference>
<dbReference type="PROSITE" id="PS51704">
    <property type="entry name" value="GP_PDE"/>
    <property type="match status" value="1"/>
</dbReference>
<dbReference type="PANTHER" id="PTHR46211">
    <property type="entry name" value="GLYCEROPHOSPHORYL DIESTER PHOSPHODIESTERASE"/>
    <property type="match status" value="1"/>
</dbReference>
<accession>A0A261UYT6</accession>
<protein>
    <recommendedName>
        <fullName evidence="1">GP-PDE domain-containing protein</fullName>
    </recommendedName>
</protein>
<gene>
    <name evidence="2" type="ORF">CAL28_03695</name>
</gene>
<dbReference type="SUPFAM" id="SSF51695">
    <property type="entry name" value="PLC-like phosphodiesterases"/>
    <property type="match status" value="1"/>
</dbReference>